<evidence type="ECO:0008006" key="4">
    <source>
        <dbReference type="Google" id="ProtNLM"/>
    </source>
</evidence>
<dbReference type="AlphaFoldDB" id="A0A7W9YFG2"/>
<feature type="region of interest" description="Disordered" evidence="1">
    <location>
        <begin position="317"/>
        <end position="355"/>
    </location>
</feature>
<accession>A0A7W9YFG2</accession>
<name>A0A7W9YFG2_9ACTN</name>
<sequence>MIDFRYHLVSIVAIFLALTVGLVLGTTMLQDPLLNTLKSETSDLREQSDQLRSDKDVADKLNAGGGELISAYADAMLADLLDDVDVVVLESPGVDTATRDELVARIEQAGGNVPGQVVFTDKYVDPGQATFVDELTEQLAEGMRLPKGGAHEKAGAELARAVLRPEDDARGGGDDDAADGSDDEAGEEFDADAVLAGFTEAGLLTVQGRVAERADIAVVLAPARPFTAENAPSPKDAENPPGNDVMLALTRALDDASDGAVLVGGTGSTDPGGLVAQARAEEAAFSTVDSAGSTSGNVVAVLVIADARATRSGAYGIGDGVDGFLPDPLPEPVEKKDADNGNRQQQDVQASASTS</sequence>
<dbReference type="GO" id="GO:0016020">
    <property type="term" value="C:membrane"/>
    <property type="evidence" value="ECO:0007669"/>
    <property type="project" value="InterPro"/>
</dbReference>
<evidence type="ECO:0000313" key="2">
    <source>
        <dbReference type="EMBL" id="MBB6171112.1"/>
    </source>
</evidence>
<dbReference type="InterPro" id="IPR021522">
    <property type="entry name" value="MctB"/>
</dbReference>
<dbReference type="Pfam" id="PF11382">
    <property type="entry name" value="MctB"/>
    <property type="match status" value="1"/>
</dbReference>
<proteinExistence type="predicted"/>
<evidence type="ECO:0000313" key="3">
    <source>
        <dbReference type="Proteomes" id="UP000546642"/>
    </source>
</evidence>
<evidence type="ECO:0000256" key="1">
    <source>
        <dbReference type="SAM" id="MobiDB-lite"/>
    </source>
</evidence>
<feature type="region of interest" description="Disordered" evidence="1">
    <location>
        <begin position="164"/>
        <end position="186"/>
    </location>
</feature>
<reference evidence="2 3" key="1">
    <citation type="submission" date="2020-08" db="EMBL/GenBank/DDBJ databases">
        <title>Sequencing the genomes of 1000 actinobacteria strains.</title>
        <authorList>
            <person name="Klenk H.-P."/>
        </authorList>
    </citation>
    <scope>NUCLEOTIDE SEQUENCE [LARGE SCALE GENOMIC DNA]</scope>
    <source>
        <strain evidence="2 3">DSM 46659</strain>
    </source>
</reference>
<protein>
    <recommendedName>
        <fullName evidence="4">Copper transporter</fullName>
    </recommendedName>
</protein>
<feature type="compositionally biased region" description="Acidic residues" evidence="1">
    <location>
        <begin position="174"/>
        <end position="186"/>
    </location>
</feature>
<dbReference type="Proteomes" id="UP000546642">
    <property type="component" value="Unassembled WGS sequence"/>
</dbReference>
<keyword evidence="3" id="KW-1185">Reference proteome</keyword>
<organism evidence="2 3">
    <name type="scientific">Nocardiopsis mwathae</name>
    <dbReference type="NCBI Taxonomy" id="1472723"/>
    <lineage>
        <taxon>Bacteria</taxon>
        <taxon>Bacillati</taxon>
        <taxon>Actinomycetota</taxon>
        <taxon>Actinomycetes</taxon>
        <taxon>Streptosporangiales</taxon>
        <taxon>Nocardiopsidaceae</taxon>
        <taxon>Nocardiopsis</taxon>
    </lineage>
</organism>
<dbReference type="EMBL" id="JACHDS010000001">
    <property type="protein sequence ID" value="MBB6171112.1"/>
    <property type="molecule type" value="Genomic_DNA"/>
</dbReference>
<feature type="compositionally biased region" description="Basic and acidic residues" evidence="1">
    <location>
        <begin position="164"/>
        <end position="173"/>
    </location>
</feature>
<dbReference type="GO" id="GO:0055070">
    <property type="term" value="P:copper ion homeostasis"/>
    <property type="evidence" value="ECO:0007669"/>
    <property type="project" value="InterPro"/>
</dbReference>
<feature type="compositionally biased region" description="Polar residues" evidence="1">
    <location>
        <begin position="341"/>
        <end position="355"/>
    </location>
</feature>
<dbReference type="RefSeq" id="WP_184074262.1">
    <property type="nucleotide sequence ID" value="NZ_JACHDS010000001.1"/>
</dbReference>
<gene>
    <name evidence="2" type="ORF">HNR23_001172</name>
</gene>
<comment type="caution">
    <text evidence="2">The sequence shown here is derived from an EMBL/GenBank/DDBJ whole genome shotgun (WGS) entry which is preliminary data.</text>
</comment>